<dbReference type="SUPFAM" id="SSF103481">
    <property type="entry name" value="Multidrug resistance efflux transporter EmrE"/>
    <property type="match status" value="2"/>
</dbReference>
<sequence>MRDATLGAIFVLIAAAGFGTIGIFGELAAIVDLELAALLPIRFAFATIIITLLAVIRDWSLPPTRREWVITLGLGGIYTAMTLLFFFSLRSLTAGLATIVLYTYPIFLVAFSVVLQTETMTPQKLVALTTTILGVIIVIGIDSPNIDSFGILLSLGAALCYAIYTMGSRSVVTQATPQGLTIGVLIGTTVTMIGYGVIDGGLSLPREQTHWGIILGIVIFSTVLPHILFYQGVSRLEASRVGIISTIEPVVTVILGVIFLNEALTIPIIIGGGFVLIGVVFAQRPSGRSSPQSDLSESH</sequence>
<feature type="domain" description="EamA" evidence="2">
    <location>
        <begin position="149"/>
        <end position="281"/>
    </location>
</feature>
<dbReference type="InterPro" id="IPR000620">
    <property type="entry name" value="EamA_dom"/>
</dbReference>
<keyword evidence="1" id="KW-1133">Transmembrane helix</keyword>
<feature type="transmembrane region" description="Helical" evidence="1">
    <location>
        <begin position="179"/>
        <end position="198"/>
    </location>
</feature>
<dbReference type="GeneID" id="4192156"/>
<dbReference type="GO" id="GO:0016020">
    <property type="term" value="C:membrane"/>
    <property type="evidence" value="ECO:0007669"/>
    <property type="project" value="InterPro"/>
</dbReference>
<feature type="transmembrane region" description="Helical" evidence="1">
    <location>
        <begin position="210"/>
        <end position="229"/>
    </location>
</feature>
<dbReference type="HOGENOM" id="CLU_033863_9_3_2"/>
<gene>
    <name evidence="3" type="ordered locus">HQ_1175A</name>
</gene>
<feature type="transmembrane region" description="Helical" evidence="1">
    <location>
        <begin position="149"/>
        <end position="167"/>
    </location>
</feature>
<accession>Q18DW6</accession>
<name>Q18DW6_HALWD</name>
<evidence type="ECO:0000259" key="2">
    <source>
        <dbReference type="Pfam" id="PF00892"/>
    </source>
</evidence>
<dbReference type="Proteomes" id="UP000001975">
    <property type="component" value="Chromosome"/>
</dbReference>
<feature type="transmembrane region" description="Helical" evidence="1">
    <location>
        <begin position="241"/>
        <end position="260"/>
    </location>
</feature>
<dbReference type="EMBL" id="AM180088">
    <property type="protein sequence ID" value="CAJ51305.1"/>
    <property type="molecule type" value="Genomic_DNA"/>
</dbReference>
<feature type="domain" description="EamA" evidence="2">
    <location>
        <begin position="6"/>
        <end position="139"/>
    </location>
</feature>
<keyword evidence="1" id="KW-0472">Membrane</keyword>
<dbReference type="KEGG" id="hwa:HQ_1175A"/>
<keyword evidence="1" id="KW-0812">Transmembrane</keyword>
<feature type="transmembrane region" description="Helical" evidence="1">
    <location>
        <begin position="93"/>
        <end position="113"/>
    </location>
</feature>
<organism evidence="3 4">
    <name type="scientific">Haloquadratum walsbyi (strain DSM 16790 / HBSQ001)</name>
    <dbReference type="NCBI Taxonomy" id="362976"/>
    <lineage>
        <taxon>Archaea</taxon>
        <taxon>Methanobacteriati</taxon>
        <taxon>Methanobacteriota</taxon>
        <taxon>Stenosarchaea group</taxon>
        <taxon>Halobacteria</taxon>
        <taxon>Halobacteriales</taxon>
        <taxon>Haloferacaceae</taxon>
        <taxon>Haloquadratum</taxon>
    </lineage>
</organism>
<dbReference type="PANTHER" id="PTHR22911">
    <property type="entry name" value="ACYL-MALONYL CONDENSING ENZYME-RELATED"/>
    <property type="match status" value="1"/>
</dbReference>
<evidence type="ECO:0000256" key="1">
    <source>
        <dbReference type="SAM" id="Phobius"/>
    </source>
</evidence>
<reference evidence="3 4" key="1">
    <citation type="journal article" date="2006" name="BMC Genomics">
        <title>The genome of the square archaeon Haloquadratum walsbyi: life at the limits of water activity.</title>
        <authorList>
            <person name="Bolhuis H.H."/>
            <person name="Palm P.P."/>
            <person name="Wende A.W."/>
            <person name="Falb M.M."/>
            <person name="Rampp M.M."/>
            <person name="Rodriguez-Valera F.F."/>
            <person name="Pfeiffer F.F."/>
            <person name="Oesterhelt D.D."/>
        </authorList>
    </citation>
    <scope>NUCLEOTIDE SEQUENCE [LARGE SCALE GENOMIC DNA]</scope>
    <source>
        <strain evidence="4">DSM 16790 / HBSQ001</strain>
    </source>
</reference>
<proteinExistence type="predicted"/>
<protein>
    <submittedName>
        <fullName evidence="3">DMT superfamily transport protein</fullName>
    </submittedName>
</protein>
<dbReference type="PANTHER" id="PTHR22911:SF79">
    <property type="entry name" value="MOBA-LIKE NTP TRANSFERASE DOMAIN-CONTAINING PROTEIN"/>
    <property type="match status" value="1"/>
</dbReference>
<dbReference type="RefSeq" id="WP_011570470.1">
    <property type="nucleotide sequence ID" value="NC_008212.1"/>
</dbReference>
<dbReference type="InterPro" id="IPR037185">
    <property type="entry name" value="EmrE-like"/>
</dbReference>
<evidence type="ECO:0000313" key="3">
    <source>
        <dbReference type="EMBL" id="CAJ51305.1"/>
    </source>
</evidence>
<dbReference type="STRING" id="362976.HQ_1175A"/>
<keyword evidence="4" id="KW-1185">Reference proteome</keyword>
<feature type="transmembrane region" description="Helical" evidence="1">
    <location>
        <begin position="35"/>
        <end position="56"/>
    </location>
</feature>
<dbReference type="Pfam" id="PF00892">
    <property type="entry name" value="EamA"/>
    <property type="match status" value="2"/>
</dbReference>
<evidence type="ECO:0000313" key="4">
    <source>
        <dbReference type="Proteomes" id="UP000001975"/>
    </source>
</evidence>
<dbReference type="AlphaFoldDB" id="Q18DW6"/>
<feature type="transmembrane region" description="Helical" evidence="1">
    <location>
        <begin position="266"/>
        <end position="282"/>
    </location>
</feature>
<feature type="transmembrane region" description="Helical" evidence="1">
    <location>
        <begin position="125"/>
        <end position="143"/>
    </location>
</feature>
<dbReference type="eggNOG" id="arCOG00271">
    <property type="taxonomic scope" value="Archaea"/>
</dbReference>
<feature type="transmembrane region" description="Helical" evidence="1">
    <location>
        <begin position="68"/>
        <end position="87"/>
    </location>
</feature>